<comment type="caution">
    <text evidence="3">The sequence shown here is derived from an EMBL/GenBank/DDBJ whole genome shotgun (WGS) entry which is preliminary data.</text>
</comment>
<dbReference type="PANTHER" id="PTHR34351">
    <property type="entry name" value="SLR1927 PROTEIN-RELATED"/>
    <property type="match status" value="1"/>
</dbReference>
<dbReference type="RefSeq" id="WP_062945834.1">
    <property type="nucleotide sequence ID" value="NZ_BIMW01000055.1"/>
</dbReference>
<reference evidence="3 4" key="1">
    <citation type="journal article" date="2019" name="J Genomics">
        <title>The Draft Genome of a Hydrogen-producing Cyanobacterium, Arthrospira platensis NIES-46.</title>
        <authorList>
            <person name="Suzuki S."/>
            <person name="Yamaguchi H."/>
            <person name="Kawachi M."/>
        </authorList>
    </citation>
    <scope>NUCLEOTIDE SEQUENCE [LARGE SCALE GENOMIC DNA]</scope>
    <source>
        <strain evidence="3 4">NIES-46</strain>
    </source>
</reference>
<evidence type="ECO:0000313" key="4">
    <source>
        <dbReference type="Proteomes" id="UP000326169"/>
    </source>
</evidence>
<accession>A0A5M3T2V0</accession>
<evidence type="ECO:0000259" key="2">
    <source>
        <dbReference type="Pfam" id="PF01882"/>
    </source>
</evidence>
<feature type="domain" description="DUF58" evidence="2">
    <location>
        <begin position="213"/>
        <end position="293"/>
    </location>
</feature>
<name>A0A5M3T2V0_LIMPL</name>
<dbReference type="InterPro" id="IPR002881">
    <property type="entry name" value="DUF58"/>
</dbReference>
<keyword evidence="4" id="KW-1185">Reference proteome</keyword>
<dbReference type="Proteomes" id="UP000326169">
    <property type="component" value="Unassembled WGS sequence"/>
</dbReference>
<keyword evidence="1" id="KW-1133">Transmembrane helix</keyword>
<feature type="transmembrane region" description="Helical" evidence="1">
    <location>
        <begin position="43"/>
        <end position="63"/>
    </location>
</feature>
<protein>
    <recommendedName>
        <fullName evidence="2">DUF58 domain-containing protein</fullName>
    </recommendedName>
</protein>
<proteinExistence type="predicted"/>
<keyword evidence="1" id="KW-0812">Transmembrane</keyword>
<dbReference type="PANTHER" id="PTHR34351:SF1">
    <property type="entry name" value="SLR1927 PROTEIN"/>
    <property type="match status" value="1"/>
</dbReference>
<dbReference type="GeneID" id="301681867"/>
<organism evidence="3 4">
    <name type="scientific">Limnospira platensis NIES-46</name>
    <dbReference type="NCBI Taxonomy" id="1236695"/>
    <lineage>
        <taxon>Bacteria</taxon>
        <taxon>Bacillati</taxon>
        <taxon>Cyanobacteriota</taxon>
        <taxon>Cyanophyceae</taxon>
        <taxon>Oscillatoriophycideae</taxon>
        <taxon>Oscillatoriales</taxon>
        <taxon>Sirenicapillariaceae</taxon>
        <taxon>Limnospira</taxon>
    </lineage>
</organism>
<evidence type="ECO:0000313" key="3">
    <source>
        <dbReference type="EMBL" id="GCE92912.1"/>
    </source>
</evidence>
<feature type="transmembrane region" description="Helical" evidence="1">
    <location>
        <begin position="20"/>
        <end position="37"/>
    </location>
</feature>
<keyword evidence="1" id="KW-0472">Membrane</keyword>
<gene>
    <name evidence="3" type="ORF">NIES46_09600</name>
</gene>
<dbReference type="EMBL" id="BIMW01000055">
    <property type="protein sequence ID" value="GCE92912.1"/>
    <property type="molecule type" value="Genomic_DNA"/>
</dbReference>
<dbReference type="Pfam" id="PF01882">
    <property type="entry name" value="DUF58"/>
    <property type="match status" value="1"/>
</dbReference>
<evidence type="ECO:0000256" key="1">
    <source>
        <dbReference type="SAM" id="Phobius"/>
    </source>
</evidence>
<sequence length="393" mass="43705">MGSKRKITNWLERNWVTPAYPGWLLGFMTVFFFGAATNTMAGWLYVISGMGLALLLAAAILPGRSLRPLQVRRYPITPVSVGSRLTFELEIENQSKKSCPLFQIYDRLPTELGDASESIDVIGPGQVYHWKYSRITKRRGIYHWSGVRLRSASPLGLFWCSRDRQVPATAIVYPTVLPLTACPIVDSIEVDQGPEIYSCFRLDQATEGITRTLRPYRIGDPTRLIHWRSSARYGDLRVRELEVAIGGQEVVICLDSAFSWDHADFETAVSVAASLYFYARRAQLNVRLWTASDGLVEGNWGVLSVLAGVMAGQSNSTIDRPDVPLIWITQNSDSIMSLSPQSRWLLWPLPAPQNHGARSGLGMQYGSDAIAPCPGVRINPAEPLVPQLQAKNN</sequence>